<organism evidence="1">
    <name type="scientific">marine metagenome</name>
    <dbReference type="NCBI Taxonomy" id="408172"/>
    <lineage>
        <taxon>unclassified sequences</taxon>
        <taxon>metagenomes</taxon>
        <taxon>ecological metagenomes</taxon>
    </lineage>
</organism>
<name>A0A382LV17_9ZZZZ</name>
<sequence>FLISSDLKYYCPLVIPPMIATKVF</sequence>
<reference evidence="1" key="1">
    <citation type="submission" date="2018-05" db="EMBL/GenBank/DDBJ databases">
        <authorList>
            <person name="Lanie J.A."/>
            <person name="Ng W.-L."/>
            <person name="Kazmierczak K.M."/>
            <person name="Andrzejewski T.M."/>
            <person name="Davidsen T.M."/>
            <person name="Wayne K.J."/>
            <person name="Tettelin H."/>
            <person name="Glass J.I."/>
            <person name="Rusch D."/>
            <person name="Podicherti R."/>
            <person name="Tsui H.-C.T."/>
            <person name="Winkler M.E."/>
        </authorList>
    </citation>
    <scope>NUCLEOTIDE SEQUENCE</scope>
</reference>
<feature type="non-terminal residue" evidence="1">
    <location>
        <position position="1"/>
    </location>
</feature>
<evidence type="ECO:0000313" key="1">
    <source>
        <dbReference type="EMBL" id="SVC40589.1"/>
    </source>
</evidence>
<dbReference type="AlphaFoldDB" id="A0A382LV17"/>
<protein>
    <submittedName>
        <fullName evidence="1">Uncharacterized protein</fullName>
    </submittedName>
</protein>
<gene>
    <name evidence="1" type="ORF">METZ01_LOCUS293443</name>
</gene>
<accession>A0A382LV17</accession>
<dbReference type="EMBL" id="UINC01089465">
    <property type="protein sequence ID" value="SVC40589.1"/>
    <property type="molecule type" value="Genomic_DNA"/>
</dbReference>
<proteinExistence type="predicted"/>